<comment type="caution">
    <text evidence="2">The sequence shown here is derived from an EMBL/GenBank/DDBJ whole genome shotgun (WGS) entry which is preliminary data.</text>
</comment>
<accession>A0ABR0PID7</accession>
<evidence type="ECO:0000313" key="3">
    <source>
        <dbReference type="Proteomes" id="UP001358586"/>
    </source>
</evidence>
<dbReference type="EMBL" id="JARKNE010000006">
    <property type="protein sequence ID" value="KAK5824212.1"/>
    <property type="molecule type" value="Genomic_DNA"/>
</dbReference>
<gene>
    <name evidence="2" type="ORF">PVK06_018980</name>
</gene>
<feature type="region of interest" description="Disordered" evidence="1">
    <location>
        <begin position="55"/>
        <end position="83"/>
    </location>
</feature>
<proteinExistence type="predicted"/>
<evidence type="ECO:0000256" key="1">
    <source>
        <dbReference type="SAM" id="MobiDB-lite"/>
    </source>
</evidence>
<keyword evidence="3" id="KW-1185">Reference proteome</keyword>
<name>A0ABR0PID7_GOSAR</name>
<organism evidence="2 3">
    <name type="scientific">Gossypium arboreum</name>
    <name type="common">Tree cotton</name>
    <name type="synonym">Gossypium nanking</name>
    <dbReference type="NCBI Taxonomy" id="29729"/>
    <lineage>
        <taxon>Eukaryota</taxon>
        <taxon>Viridiplantae</taxon>
        <taxon>Streptophyta</taxon>
        <taxon>Embryophyta</taxon>
        <taxon>Tracheophyta</taxon>
        <taxon>Spermatophyta</taxon>
        <taxon>Magnoliopsida</taxon>
        <taxon>eudicotyledons</taxon>
        <taxon>Gunneridae</taxon>
        <taxon>Pentapetalae</taxon>
        <taxon>rosids</taxon>
        <taxon>malvids</taxon>
        <taxon>Malvales</taxon>
        <taxon>Malvaceae</taxon>
        <taxon>Malvoideae</taxon>
        <taxon>Gossypium</taxon>
    </lineage>
</organism>
<dbReference type="Proteomes" id="UP001358586">
    <property type="component" value="Chromosome 6"/>
</dbReference>
<protein>
    <submittedName>
        <fullName evidence="2">Uncharacterized protein</fullName>
    </submittedName>
</protein>
<reference evidence="2 3" key="1">
    <citation type="submission" date="2023-03" db="EMBL/GenBank/DDBJ databases">
        <title>WGS of Gossypium arboreum.</title>
        <authorList>
            <person name="Yu D."/>
        </authorList>
    </citation>
    <scope>NUCLEOTIDE SEQUENCE [LARGE SCALE GENOMIC DNA]</scope>
    <source>
        <tissue evidence="2">Leaf</tissue>
    </source>
</reference>
<evidence type="ECO:0000313" key="2">
    <source>
        <dbReference type="EMBL" id="KAK5824212.1"/>
    </source>
</evidence>
<sequence>MTNGQAHERALGHVKTGQDFLPSTGCDKLPRPCNMAVGETAKISRSCLKTVVETENKTAVPTSKKRKGAASSSSPTTEIRQPFLQVPLGPQEELYQILWARPLGVGHCIDWAVLEQIHLADAVRALLTTNP</sequence>